<comment type="caution">
    <text evidence="15">The sequence shown here is derived from an EMBL/GenBank/DDBJ whole genome shotgun (WGS) entry which is preliminary data.</text>
</comment>
<accession>A0A6I4VVZ6</accession>
<evidence type="ECO:0000256" key="9">
    <source>
        <dbReference type="ARBA" id="ARBA00023136"/>
    </source>
</evidence>
<dbReference type="NCBIfam" id="NF009553">
    <property type="entry name" value="PRK12997.1-5"/>
    <property type="match status" value="1"/>
</dbReference>
<feature type="transmembrane region" description="Helical" evidence="14">
    <location>
        <begin position="90"/>
        <end position="109"/>
    </location>
</feature>
<dbReference type="GO" id="GO:0005886">
    <property type="term" value="C:plasma membrane"/>
    <property type="evidence" value="ECO:0007669"/>
    <property type="project" value="UniProtKB-SubCell"/>
</dbReference>
<keyword evidence="7 14" id="KW-0812">Transmembrane</keyword>
<comment type="function">
    <text evidence="10">The phosphoenolpyruvate-dependent sugar phosphotransferase system (sugar PTS), a major carbohydrate active transport system, catalyzes the phosphorylation of incoming sugar substrates concomitantly with their translocation across the cell membrane. The enzyme II UlaABC PTS system is involved in ascorbate transport.</text>
</comment>
<feature type="transmembrane region" description="Helical" evidence="14">
    <location>
        <begin position="6"/>
        <end position="26"/>
    </location>
</feature>
<evidence type="ECO:0000256" key="3">
    <source>
        <dbReference type="ARBA" id="ARBA00022448"/>
    </source>
</evidence>
<comment type="subcellular location">
    <subcellularLocation>
        <location evidence="1">Cell membrane</location>
        <topology evidence="1">Multi-pass membrane protein</topology>
    </subcellularLocation>
</comment>
<feature type="transmembrane region" description="Helical" evidence="14">
    <location>
        <begin position="366"/>
        <end position="390"/>
    </location>
</feature>
<dbReference type="Pfam" id="PF03611">
    <property type="entry name" value="EIIC-GAT"/>
    <property type="match status" value="1"/>
</dbReference>
<comment type="similarity">
    <text evidence="11">Belongs to the UlaA family.</text>
</comment>
<dbReference type="Proteomes" id="UP000430692">
    <property type="component" value="Unassembled WGS sequence"/>
</dbReference>
<feature type="transmembrane region" description="Helical" evidence="14">
    <location>
        <begin position="314"/>
        <end position="345"/>
    </location>
</feature>
<reference evidence="15 16" key="1">
    <citation type="submission" date="2019-12" db="EMBL/GenBank/DDBJ databases">
        <title>Whole-genome analyses of novel actinobacteria.</title>
        <authorList>
            <person name="Sahin N."/>
            <person name="Saygin H."/>
        </authorList>
    </citation>
    <scope>NUCLEOTIDE SEQUENCE [LARGE SCALE GENOMIC DNA]</scope>
    <source>
        <strain evidence="15 16">KC615</strain>
    </source>
</reference>
<evidence type="ECO:0000256" key="12">
    <source>
        <dbReference type="ARBA" id="ARBA00039702"/>
    </source>
</evidence>
<evidence type="ECO:0000256" key="8">
    <source>
        <dbReference type="ARBA" id="ARBA00022989"/>
    </source>
</evidence>
<evidence type="ECO:0000256" key="10">
    <source>
        <dbReference type="ARBA" id="ARBA00037387"/>
    </source>
</evidence>
<feature type="transmembrane region" description="Helical" evidence="14">
    <location>
        <begin position="38"/>
        <end position="59"/>
    </location>
</feature>
<dbReference type="InterPro" id="IPR004703">
    <property type="entry name" value="PTS_sugar-sp_permease"/>
</dbReference>
<keyword evidence="4" id="KW-1003">Cell membrane</keyword>
<feature type="transmembrane region" description="Helical" evidence="14">
    <location>
        <begin position="253"/>
        <end position="279"/>
    </location>
</feature>
<dbReference type="InterPro" id="IPR051562">
    <property type="entry name" value="Ascorbate-PTS_EIIC"/>
</dbReference>
<comment type="subunit">
    <text evidence="2">Homodimer.</text>
</comment>
<dbReference type="RefSeq" id="WP_160802458.1">
    <property type="nucleotide sequence ID" value="NZ_WUUL01000011.1"/>
</dbReference>
<keyword evidence="3" id="KW-0813">Transport</keyword>
<protein>
    <recommendedName>
        <fullName evidence="12">Ascorbate-specific PTS system EIIC component</fullName>
    </recommendedName>
    <alternativeName>
        <fullName evidence="13">Ascorbate-specific permease IIC component UlaA</fullName>
    </alternativeName>
</protein>
<dbReference type="PANTHER" id="PTHR33843">
    <property type="entry name" value="ASCORBATE-SPECIFIC PTS SYSTEM EIIC COMPONENT"/>
    <property type="match status" value="1"/>
</dbReference>
<evidence type="ECO:0000256" key="13">
    <source>
        <dbReference type="ARBA" id="ARBA00042859"/>
    </source>
</evidence>
<gene>
    <name evidence="15" type="ORF">GSM42_15605</name>
</gene>
<feature type="transmembrane region" description="Helical" evidence="14">
    <location>
        <begin position="221"/>
        <end position="241"/>
    </location>
</feature>
<keyword evidence="16" id="KW-1185">Reference proteome</keyword>
<proteinExistence type="inferred from homology"/>
<evidence type="ECO:0000313" key="16">
    <source>
        <dbReference type="Proteomes" id="UP000430692"/>
    </source>
</evidence>
<organism evidence="15 16">
    <name type="scientific">Shimazuella alba</name>
    <dbReference type="NCBI Taxonomy" id="2690964"/>
    <lineage>
        <taxon>Bacteria</taxon>
        <taxon>Bacillati</taxon>
        <taxon>Bacillota</taxon>
        <taxon>Bacilli</taxon>
        <taxon>Bacillales</taxon>
        <taxon>Thermoactinomycetaceae</taxon>
        <taxon>Shimazuella</taxon>
    </lineage>
</organism>
<dbReference type="PANTHER" id="PTHR33843:SF4">
    <property type="entry name" value="ASCORBATE-SPECIFIC PTS SYSTEM EIIC COMPONENT"/>
    <property type="match status" value="1"/>
</dbReference>
<evidence type="ECO:0000256" key="11">
    <source>
        <dbReference type="ARBA" id="ARBA00038218"/>
    </source>
</evidence>
<feature type="transmembrane region" description="Helical" evidence="14">
    <location>
        <begin position="176"/>
        <end position="197"/>
    </location>
</feature>
<dbReference type="AlphaFoldDB" id="A0A6I4VVZ6"/>
<dbReference type="GO" id="GO:0009401">
    <property type="term" value="P:phosphoenolpyruvate-dependent sugar phosphotransferase system"/>
    <property type="evidence" value="ECO:0007669"/>
    <property type="project" value="UniProtKB-KW"/>
</dbReference>
<dbReference type="NCBIfam" id="NF006920">
    <property type="entry name" value="PRK09410.1-2"/>
    <property type="match status" value="1"/>
</dbReference>
<evidence type="ECO:0000256" key="14">
    <source>
        <dbReference type="SAM" id="Phobius"/>
    </source>
</evidence>
<keyword evidence="8 14" id="KW-1133">Transmembrane helix</keyword>
<evidence type="ECO:0000256" key="5">
    <source>
        <dbReference type="ARBA" id="ARBA00022597"/>
    </source>
</evidence>
<keyword evidence="9 14" id="KW-0472">Membrane</keyword>
<sequence length="418" mass="44135">MLEALIDIIGNPSILIGIFAFVGLILQKKSLSEIVSGTLKTIMGFIMIGAGANVIVSSLDIFGKMFNMAFHITGVVTSNEAVVSIAQKTFGIQMALIMVFGMIINIFIARFTKLKYIFLTGHHTLFMACVLSLVLSTSGVKGIPLIAIGSIVVGVWMAISPALLQSTVRKVTGSDQIALGHFGSIGFLIAAFIGKFLGDRKKTTEDISVPKNLSFLSDGSVAVSLTMTILFLVIAFFAGPAMVEKQLSNGTNFLVFSIIQAITFAVGVHIVMAGVKLLISEIVPAFKGIAEKLVPNAKPALDCPTLFPYAPNAVIIGFIMSFLAGVLSMFLFPIFGLAMIVPGLVPHFFCGATAGIFGNATGGRRGAILGSFANGLCISFLPALLIPFLGNLISKTTTFGDADYGVIGILIGYVMMLK</sequence>
<feature type="transmembrane region" description="Helical" evidence="14">
    <location>
        <begin position="142"/>
        <end position="164"/>
    </location>
</feature>
<evidence type="ECO:0000256" key="2">
    <source>
        <dbReference type="ARBA" id="ARBA00011738"/>
    </source>
</evidence>
<keyword evidence="6" id="KW-0598">Phosphotransferase system</keyword>
<dbReference type="NCBIfam" id="NF006922">
    <property type="entry name" value="PRK09410.1-5"/>
    <property type="match status" value="1"/>
</dbReference>
<feature type="transmembrane region" description="Helical" evidence="14">
    <location>
        <begin position="116"/>
        <end position="136"/>
    </location>
</feature>
<evidence type="ECO:0000256" key="7">
    <source>
        <dbReference type="ARBA" id="ARBA00022692"/>
    </source>
</evidence>
<name>A0A6I4VVZ6_9BACL</name>
<evidence type="ECO:0000313" key="15">
    <source>
        <dbReference type="EMBL" id="MXQ55113.1"/>
    </source>
</evidence>
<keyword evidence="5" id="KW-0762">Sugar transport</keyword>
<evidence type="ECO:0000256" key="6">
    <source>
        <dbReference type="ARBA" id="ARBA00022683"/>
    </source>
</evidence>
<dbReference type="EMBL" id="WUUL01000011">
    <property type="protein sequence ID" value="MXQ55113.1"/>
    <property type="molecule type" value="Genomic_DNA"/>
</dbReference>
<evidence type="ECO:0000256" key="4">
    <source>
        <dbReference type="ARBA" id="ARBA00022475"/>
    </source>
</evidence>
<evidence type="ECO:0000256" key="1">
    <source>
        <dbReference type="ARBA" id="ARBA00004651"/>
    </source>
</evidence>